<sequence length="221" mass="25345">MFKKVLIAEDFQDTNQGISEMLRDTLHIPVLPDELYCDKAYNRLKYAATKNEPFELLITDLFFKGDHVQRRLTTGLELIAAARALQPNLKVIVNSMEDNPVTVNALFKEEKINGYVCKGRHGLIELVNAVQEVYHNRTYVSPGIDLNVSNNVFELEEFDLMILQSLAEGLTKKEISEKFKKEHITPNSESTIDKRVSKMFDEFGAKNTNHLIAKMIREEKI</sequence>
<dbReference type="RefSeq" id="WP_166247307.1">
    <property type="nucleotide sequence ID" value="NZ_CP049616.1"/>
</dbReference>
<accession>A0A6G7IZ69</accession>
<dbReference type="SUPFAM" id="SSF52172">
    <property type="entry name" value="CheY-like"/>
    <property type="match status" value="1"/>
</dbReference>
<gene>
    <name evidence="1" type="ORF">GVT53_02730</name>
</gene>
<dbReference type="KEGG" id="mut:GVT53_02730"/>
<dbReference type="Proteomes" id="UP000502928">
    <property type="component" value="Chromosome"/>
</dbReference>
<evidence type="ECO:0000313" key="2">
    <source>
        <dbReference type="Proteomes" id="UP000502928"/>
    </source>
</evidence>
<reference evidence="1 2" key="1">
    <citation type="submission" date="2020-02" db="EMBL/GenBank/DDBJ databases">
        <title>Complete genome of Muricauda sp. 501str8.</title>
        <authorList>
            <person name="Dong B."/>
            <person name="Zhu S."/>
            <person name="Yang J."/>
            <person name="Chen J."/>
        </authorList>
    </citation>
    <scope>NUCLEOTIDE SEQUENCE [LARGE SCALE GENOMIC DNA]</scope>
    <source>
        <strain evidence="1 2">501str8</strain>
    </source>
</reference>
<name>A0A6G7IZ69_9FLAO</name>
<keyword evidence="2" id="KW-1185">Reference proteome</keyword>
<evidence type="ECO:0000313" key="1">
    <source>
        <dbReference type="EMBL" id="QII43638.1"/>
    </source>
</evidence>
<dbReference type="Gene3D" id="1.10.10.10">
    <property type="entry name" value="Winged helix-like DNA-binding domain superfamily/Winged helix DNA-binding domain"/>
    <property type="match status" value="1"/>
</dbReference>
<dbReference type="AlphaFoldDB" id="A0A6G7IZ69"/>
<proteinExistence type="predicted"/>
<dbReference type="EMBL" id="CP049616">
    <property type="protein sequence ID" value="QII43638.1"/>
    <property type="molecule type" value="Genomic_DNA"/>
</dbReference>
<dbReference type="Gene3D" id="3.40.50.2300">
    <property type="match status" value="1"/>
</dbReference>
<organism evidence="1 2">
    <name type="scientific">Flagellimonas oceani</name>
    <dbReference type="NCBI Taxonomy" id="2698672"/>
    <lineage>
        <taxon>Bacteria</taxon>
        <taxon>Pseudomonadati</taxon>
        <taxon>Bacteroidota</taxon>
        <taxon>Flavobacteriia</taxon>
        <taxon>Flavobacteriales</taxon>
        <taxon>Flavobacteriaceae</taxon>
        <taxon>Flagellimonas</taxon>
    </lineage>
</organism>
<protein>
    <submittedName>
        <fullName evidence="1">Response regulator transcription factor</fullName>
    </submittedName>
</protein>
<dbReference type="InterPro" id="IPR036388">
    <property type="entry name" value="WH-like_DNA-bd_sf"/>
</dbReference>
<dbReference type="InterPro" id="IPR011006">
    <property type="entry name" value="CheY-like_superfamily"/>
</dbReference>